<dbReference type="GO" id="GO:0005975">
    <property type="term" value="P:carbohydrate metabolic process"/>
    <property type="evidence" value="ECO:0007669"/>
    <property type="project" value="InterPro"/>
</dbReference>
<evidence type="ECO:0000313" key="1">
    <source>
        <dbReference type="EMBL" id="TBW22198.1"/>
    </source>
</evidence>
<dbReference type="InterPro" id="IPR014718">
    <property type="entry name" value="GH-type_carb-bd"/>
</dbReference>
<dbReference type="GO" id="GO:0030246">
    <property type="term" value="F:carbohydrate binding"/>
    <property type="evidence" value="ECO:0007669"/>
    <property type="project" value="InterPro"/>
</dbReference>
<protein>
    <submittedName>
        <fullName evidence="1">DUF4432 family protein</fullName>
    </submittedName>
</protein>
<organism evidence="1 2">
    <name type="scientific">Arcanobacterium bovis</name>
    <dbReference type="NCBI Taxonomy" id="2529275"/>
    <lineage>
        <taxon>Bacteria</taxon>
        <taxon>Bacillati</taxon>
        <taxon>Actinomycetota</taxon>
        <taxon>Actinomycetes</taxon>
        <taxon>Actinomycetales</taxon>
        <taxon>Actinomycetaceae</taxon>
        <taxon>Arcanobacterium</taxon>
    </lineage>
</organism>
<dbReference type="GO" id="GO:0003824">
    <property type="term" value="F:catalytic activity"/>
    <property type="evidence" value="ECO:0007669"/>
    <property type="project" value="InterPro"/>
</dbReference>
<dbReference type="Gene3D" id="2.70.98.10">
    <property type="match status" value="1"/>
</dbReference>
<dbReference type="Proteomes" id="UP000293036">
    <property type="component" value="Unassembled WGS sequence"/>
</dbReference>
<evidence type="ECO:0000313" key="2">
    <source>
        <dbReference type="Proteomes" id="UP000293036"/>
    </source>
</evidence>
<accession>A0A4Q9V0N8</accession>
<dbReference type="EMBL" id="SJDT01000003">
    <property type="protein sequence ID" value="TBW22198.1"/>
    <property type="molecule type" value="Genomic_DNA"/>
</dbReference>
<comment type="caution">
    <text evidence="1">The sequence shown here is derived from an EMBL/GenBank/DDBJ whole genome shotgun (WGS) entry which is preliminary data.</text>
</comment>
<proteinExistence type="predicted"/>
<gene>
    <name evidence="1" type="ORF">EZJ44_05090</name>
</gene>
<name>A0A4Q9V0N8_9ACTO</name>
<dbReference type="CDD" id="cd09269">
    <property type="entry name" value="deoxyribose_mutarotase"/>
    <property type="match status" value="1"/>
</dbReference>
<dbReference type="AlphaFoldDB" id="A0A4Q9V0N8"/>
<reference evidence="1 2" key="1">
    <citation type="submission" date="2019-02" db="EMBL/GenBank/DDBJ databases">
        <title>Arcanobacterium bovis sp. nov., isolated from the milk of a cow with mastitis.</title>
        <authorList>
            <person name="Sammra O."/>
            <person name="Foster G."/>
            <person name="Hassan A."/>
            <person name="Alssahen M."/>
            <person name="Laemmler C."/>
            <person name="Borowiak M."/>
            <person name="Malorny B."/>
            <person name="Abdulmawjood A."/>
        </authorList>
    </citation>
    <scope>NUCLEOTIDE SEQUENCE [LARGE SCALE GENOMIC DNA]</scope>
    <source>
        <strain evidence="1 2">C605018/01/1</strain>
    </source>
</reference>
<dbReference type="SUPFAM" id="SSF74650">
    <property type="entry name" value="Galactose mutarotase-like"/>
    <property type="match status" value="1"/>
</dbReference>
<dbReference type="OrthoDB" id="146552at2"/>
<dbReference type="InterPro" id="IPR011013">
    <property type="entry name" value="Gal_mutarotase_sf_dom"/>
</dbReference>
<keyword evidence="2" id="KW-1185">Reference proteome</keyword>
<dbReference type="RefSeq" id="WP_131280897.1">
    <property type="nucleotide sequence ID" value="NZ_JBHSLR010000009.1"/>
</dbReference>
<sequence length="339" mass="37614">MLRIPLHRSAFTQTERVVASNEEFKVVAFTYPKGIESVRIENSRGYVEVLPFMGQIIWDAFFDGKTLRMKNMFAAPQPCKEIVDTYGCFSFHSGLLAGGCPSPEDTHPLHGEFPTATMDEAWLEFDGDTVRIVSSYEYVQGFGAHYRALPSVRMAAKSALFDIELEVTNLSEYAPMPLQYMCHMNYAFVEDGVMRQSLPDGAFQLRRSVPAHVNPTPRWTEINEEILSGKIDANSLAQAGEFDPEIVFFADDLPQYGEKAEFELVAPDGTTFVTRFDTASFPVATRWILVNADQQVAAFVLPGTSRPEGFLAAKAAGMLIELEAGATKSFSVTTGIKEN</sequence>